<dbReference type="PROSITE" id="PS50118">
    <property type="entry name" value="HMG_BOX_2"/>
    <property type="match status" value="1"/>
</dbReference>
<evidence type="ECO:0000256" key="2">
    <source>
        <dbReference type="PROSITE-ProRule" id="PRU00267"/>
    </source>
</evidence>
<keyword evidence="6" id="KW-1185">Reference proteome</keyword>
<evidence type="ECO:0000313" key="5">
    <source>
        <dbReference type="EMBL" id="PLN85006.1"/>
    </source>
</evidence>
<dbReference type="InterPro" id="IPR009071">
    <property type="entry name" value="HMG_box_dom"/>
</dbReference>
<dbReference type="AlphaFoldDB" id="A0A2J5I511"/>
<evidence type="ECO:0000256" key="1">
    <source>
        <dbReference type="ARBA" id="ARBA00023125"/>
    </source>
</evidence>
<evidence type="ECO:0000313" key="6">
    <source>
        <dbReference type="Proteomes" id="UP000235023"/>
    </source>
</evidence>
<dbReference type="InterPro" id="IPR036910">
    <property type="entry name" value="HMG_box_dom_sf"/>
</dbReference>
<dbReference type="GO" id="GO:0003677">
    <property type="term" value="F:DNA binding"/>
    <property type="evidence" value="ECO:0007669"/>
    <property type="project" value="UniProtKB-UniRule"/>
</dbReference>
<feature type="region of interest" description="Disordered" evidence="3">
    <location>
        <begin position="184"/>
        <end position="299"/>
    </location>
</feature>
<dbReference type="Pfam" id="PF00505">
    <property type="entry name" value="HMG_box"/>
    <property type="match status" value="1"/>
</dbReference>
<evidence type="ECO:0000256" key="3">
    <source>
        <dbReference type="SAM" id="MobiDB-lite"/>
    </source>
</evidence>
<reference evidence="6" key="1">
    <citation type="submission" date="2017-12" db="EMBL/GenBank/DDBJ databases">
        <authorList>
            <consortium name="DOE Joint Genome Institute"/>
            <person name="Mondo S.J."/>
            <person name="Kjaerbolling I."/>
            <person name="Vesth T.C."/>
            <person name="Frisvad J.C."/>
            <person name="Nybo J.L."/>
            <person name="Theobald S."/>
            <person name="Kuo A."/>
            <person name="Bowyer P."/>
            <person name="Matsuda Y."/>
            <person name="Lyhne E.K."/>
            <person name="Kogle M.E."/>
            <person name="Clum A."/>
            <person name="Lipzen A."/>
            <person name="Salamov A."/>
            <person name="Ngan C.Y."/>
            <person name="Daum C."/>
            <person name="Chiniquy J."/>
            <person name="Barry K."/>
            <person name="LaButti K."/>
            <person name="Haridas S."/>
            <person name="Simmons B.A."/>
            <person name="Magnuson J.K."/>
            <person name="Mortensen U.H."/>
            <person name="Larsen T.O."/>
            <person name="Grigoriev I.V."/>
            <person name="Baker S.E."/>
            <person name="Andersen M.R."/>
            <person name="Nordberg H.P."/>
            <person name="Cantor M.N."/>
            <person name="Hua S.X."/>
        </authorList>
    </citation>
    <scope>NUCLEOTIDE SEQUENCE [LARGE SCALE GENOMIC DNA]</scope>
    <source>
        <strain evidence="6">IBT 19404</strain>
    </source>
</reference>
<feature type="domain" description="HMG box" evidence="4">
    <location>
        <begin position="105"/>
        <end position="174"/>
    </location>
</feature>
<dbReference type="Gene3D" id="1.10.30.10">
    <property type="entry name" value="High mobility group box domain"/>
    <property type="match status" value="1"/>
</dbReference>
<dbReference type="Proteomes" id="UP000235023">
    <property type="component" value="Unassembled WGS sequence"/>
</dbReference>
<feature type="region of interest" description="Disordered" evidence="3">
    <location>
        <begin position="80"/>
        <end position="109"/>
    </location>
</feature>
<protein>
    <recommendedName>
        <fullName evidence="4">HMG box domain-containing protein</fullName>
    </recommendedName>
</protein>
<dbReference type="EMBL" id="KZ559507">
    <property type="protein sequence ID" value="PLN85006.1"/>
    <property type="molecule type" value="Genomic_DNA"/>
</dbReference>
<dbReference type="InterPro" id="IPR050342">
    <property type="entry name" value="HMGB"/>
</dbReference>
<feature type="DNA-binding region" description="HMG box" evidence="2">
    <location>
        <begin position="105"/>
        <end position="174"/>
    </location>
</feature>
<proteinExistence type="predicted"/>
<dbReference type="SUPFAM" id="SSF47095">
    <property type="entry name" value="HMG-box"/>
    <property type="match status" value="1"/>
</dbReference>
<dbReference type="PANTHER" id="PTHR48112">
    <property type="entry name" value="HIGH MOBILITY GROUP PROTEIN DSP1"/>
    <property type="match status" value="1"/>
</dbReference>
<dbReference type="GO" id="GO:0005634">
    <property type="term" value="C:nucleus"/>
    <property type="evidence" value="ECO:0007669"/>
    <property type="project" value="UniProtKB-UniRule"/>
</dbReference>
<dbReference type="PANTHER" id="PTHR48112:SF5">
    <property type="entry name" value="BOX PROTEIN, PUTATIVE (AFU_ORTHOLOGUE AFUA_1G04550)-RELATED"/>
    <property type="match status" value="1"/>
</dbReference>
<dbReference type="SMART" id="SM00398">
    <property type="entry name" value="HMG"/>
    <property type="match status" value="1"/>
</dbReference>
<feature type="compositionally biased region" description="Low complexity" evidence="3">
    <location>
        <begin position="238"/>
        <end position="252"/>
    </location>
</feature>
<name>A0A2J5I511_9EURO</name>
<keyword evidence="2" id="KW-0539">Nucleus</keyword>
<dbReference type="OrthoDB" id="5550281at2759"/>
<accession>A0A2J5I511</accession>
<organism evidence="5 6">
    <name type="scientific">Aspergillus taichungensis</name>
    <dbReference type="NCBI Taxonomy" id="482145"/>
    <lineage>
        <taxon>Eukaryota</taxon>
        <taxon>Fungi</taxon>
        <taxon>Dikarya</taxon>
        <taxon>Ascomycota</taxon>
        <taxon>Pezizomycotina</taxon>
        <taxon>Eurotiomycetes</taxon>
        <taxon>Eurotiomycetidae</taxon>
        <taxon>Eurotiales</taxon>
        <taxon>Aspergillaceae</taxon>
        <taxon>Aspergillus</taxon>
        <taxon>Aspergillus subgen. Circumdati</taxon>
    </lineage>
</organism>
<keyword evidence="1 2" id="KW-0238">DNA-binding</keyword>
<sequence>MSHQEDSKANDAVISVNVNDFTKTRDNVITSLVNLSRAVTELQAAYINHTNSVLNRDAPQFDLGTFNLSLHDSGLLGALGVPRASSEGPGDKKKRKRAPPDPNAPKRTLTPFFLYMHNNRAKIAQELGPSARPKEVSDEGARRWATMPASEKVVYKNIYADNLAAYKEKVKAYKAGKSFADENAQAANQLQQDVEGATPSDDASSSSEEEEEEEEEEPEPVKEPTPPRSGKRRRSEAAKPAAATPKEASTPANKRASPEKKRRGPAAKKDEEPASTRKTPATENKRASKKKRKSEAGEN</sequence>
<feature type="compositionally biased region" description="Acidic residues" evidence="3">
    <location>
        <begin position="207"/>
        <end position="218"/>
    </location>
</feature>
<evidence type="ECO:0000259" key="4">
    <source>
        <dbReference type="PROSITE" id="PS50118"/>
    </source>
</evidence>
<gene>
    <name evidence="5" type="ORF">BDW42DRAFT_191098</name>
</gene>